<dbReference type="RefSeq" id="WP_219871312.1">
    <property type="nucleotide sequence ID" value="NZ_JAHZIJ010000002.1"/>
</dbReference>
<comment type="caution">
    <text evidence="1">The sequence shown here is derived from an EMBL/GenBank/DDBJ whole genome shotgun (WGS) entry which is preliminary data.</text>
</comment>
<accession>A0ABS7D2C6</accession>
<keyword evidence="2" id="KW-1185">Reference proteome</keyword>
<evidence type="ECO:0000313" key="1">
    <source>
        <dbReference type="EMBL" id="MBW7474063.1"/>
    </source>
</evidence>
<evidence type="ECO:0000313" key="2">
    <source>
        <dbReference type="Proteomes" id="UP000812277"/>
    </source>
</evidence>
<dbReference type="Proteomes" id="UP000812277">
    <property type="component" value="Unassembled WGS sequence"/>
</dbReference>
<protein>
    <submittedName>
        <fullName evidence="1">Uncharacterized protein</fullName>
    </submittedName>
</protein>
<organism evidence="1 2">
    <name type="scientific">Paenibacillus oenotherae</name>
    <dbReference type="NCBI Taxonomy" id="1435645"/>
    <lineage>
        <taxon>Bacteria</taxon>
        <taxon>Bacillati</taxon>
        <taxon>Bacillota</taxon>
        <taxon>Bacilli</taxon>
        <taxon>Bacillales</taxon>
        <taxon>Paenibacillaceae</taxon>
        <taxon>Paenibacillus</taxon>
    </lineage>
</organism>
<reference evidence="1 2" key="1">
    <citation type="submission" date="2021-07" db="EMBL/GenBank/DDBJ databases">
        <title>Paenibacillus radiodurans sp. nov., isolated from the southeastern edge of Tengger Desert.</title>
        <authorList>
            <person name="Zhang G."/>
        </authorList>
    </citation>
    <scope>NUCLEOTIDE SEQUENCE [LARGE SCALE GENOMIC DNA]</scope>
    <source>
        <strain evidence="1 2">DT7-4</strain>
    </source>
</reference>
<dbReference type="EMBL" id="JAHZIJ010000002">
    <property type="protein sequence ID" value="MBW7474063.1"/>
    <property type="molecule type" value="Genomic_DNA"/>
</dbReference>
<sequence length="103" mass="11680">MKSAEAEVVIVDGDEGDAAMNRITGEDTGKACNVNEVQEAIINLLHSYNNKGDVPSVFEVMSIACALPFVEGVMEEKTYLSYQEWVERHKSRYEEEINNYFRL</sequence>
<gene>
    <name evidence="1" type="ORF">K0T92_04860</name>
</gene>
<proteinExistence type="predicted"/>
<name>A0ABS7D2C6_9BACL</name>